<name>A0A1W1BK86_9ZZZZ</name>
<dbReference type="InterPro" id="IPR000878">
    <property type="entry name" value="4pyrrol_Mease"/>
</dbReference>
<dbReference type="Pfam" id="PF00590">
    <property type="entry name" value="TP_methylase"/>
    <property type="match status" value="1"/>
</dbReference>
<dbReference type="Gene3D" id="3.40.1010.10">
    <property type="entry name" value="Cobalt-precorrin-4 Transmethylase, Domain 1"/>
    <property type="match status" value="1"/>
</dbReference>
<dbReference type="InterPro" id="IPR003043">
    <property type="entry name" value="Uropor_MeTrfase_CS"/>
</dbReference>
<dbReference type="AlphaFoldDB" id="A0A1W1BK86"/>
<dbReference type="PANTHER" id="PTHR43467">
    <property type="entry name" value="COBALT-PRECORRIN-2 C(20)-METHYLTRANSFERASE"/>
    <property type="match status" value="1"/>
</dbReference>
<feature type="domain" description="Tetrapyrrole methylase" evidence="3">
    <location>
        <begin position="2"/>
        <end position="152"/>
    </location>
</feature>
<dbReference type="InterPro" id="IPR014777">
    <property type="entry name" value="4pyrrole_Mease_sub1"/>
</dbReference>
<proteinExistence type="predicted"/>
<sequence length="216" mass="24656">MVSLGPGDIDLITVQALKALKASDAICIPTKSEDHSFEKSMTHKIVTALMREHDFSCPIIPVYTPMHFKKEDWQYQVDVLYKGFETHKNLSFVTLGDASVYSTVYYLLDIIEVQQPKLYCNTEVIAGVTSFSQASAKVKKPLCVGDSRFEIVPLLNKEVPTTTVYMRPKIGMSTDTIKERGLLYTFENMNYKAEHIAPYKKSHVEKYMTLFIDFFK</sequence>
<comment type="pathway">
    <text evidence="1">Cofactor biosynthesis; adenosylcobalamin biosynthesis.</text>
</comment>
<organism evidence="4">
    <name type="scientific">hydrothermal vent metagenome</name>
    <dbReference type="NCBI Taxonomy" id="652676"/>
    <lineage>
        <taxon>unclassified sequences</taxon>
        <taxon>metagenomes</taxon>
        <taxon>ecological metagenomes</taxon>
    </lineage>
</organism>
<dbReference type="PANTHER" id="PTHR43467:SF2">
    <property type="entry name" value="COBALT-PRECORRIN-2 C(20)-METHYLTRANSFERASE"/>
    <property type="match status" value="1"/>
</dbReference>
<dbReference type="SUPFAM" id="SSF53790">
    <property type="entry name" value="Tetrapyrrole methylase"/>
    <property type="match status" value="1"/>
</dbReference>
<evidence type="ECO:0000259" key="3">
    <source>
        <dbReference type="Pfam" id="PF00590"/>
    </source>
</evidence>
<evidence type="ECO:0000256" key="2">
    <source>
        <dbReference type="ARBA" id="ARBA00022573"/>
    </source>
</evidence>
<dbReference type="PROSITE" id="PS00839">
    <property type="entry name" value="SUMT_1"/>
    <property type="match status" value="1"/>
</dbReference>
<evidence type="ECO:0000313" key="4">
    <source>
        <dbReference type="EMBL" id="SFV53923.1"/>
    </source>
</evidence>
<evidence type="ECO:0000256" key="1">
    <source>
        <dbReference type="ARBA" id="ARBA00004953"/>
    </source>
</evidence>
<keyword evidence="4" id="KW-0808">Transferase</keyword>
<dbReference type="GO" id="GO:0030788">
    <property type="term" value="F:precorrin-2 C20-methyltransferase activity"/>
    <property type="evidence" value="ECO:0007669"/>
    <property type="project" value="UniProtKB-EC"/>
</dbReference>
<dbReference type="EMBL" id="FPHI01000006">
    <property type="protein sequence ID" value="SFV53923.1"/>
    <property type="molecule type" value="Genomic_DNA"/>
</dbReference>
<dbReference type="CDD" id="cd11645">
    <property type="entry name" value="Precorrin_2_C20_MT"/>
    <property type="match status" value="1"/>
</dbReference>
<dbReference type="InterPro" id="IPR012382">
    <property type="entry name" value="CobI/CbiL"/>
</dbReference>
<gene>
    <name evidence="4" type="ORF">MNB_SV-3-238</name>
</gene>
<dbReference type="EC" id="2.1.1.130" evidence="4"/>
<protein>
    <submittedName>
        <fullName evidence="4">Cobalt-precorrin-2 C20-methyltransferase</fullName>
        <ecNumber evidence="4">2.1.1.130</ecNumber>
    </submittedName>
</protein>
<accession>A0A1W1BK86</accession>
<keyword evidence="4" id="KW-0489">Methyltransferase</keyword>
<dbReference type="InterPro" id="IPR035996">
    <property type="entry name" value="4pyrrol_Methylase_sf"/>
</dbReference>
<reference evidence="4" key="1">
    <citation type="submission" date="2016-10" db="EMBL/GenBank/DDBJ databases">
        <authorList>
            <person name="de Groot N.N."/>
        </authorList>
    </citation>
    <scope>NUCLEOTIDE SEQUENCE</scope>
</reference>
<keyword evidence="2" id="KW-0169">Cobalamin biosynthesis</keyword>
<dbReference type="GO" id="GO:0009236">
    <property type="term" value="P:cobalamin biosynthetic process"/>
    <property type="evidence" value="ECO:0007669"/>
    <property type="project" value="UniProtKB-KW"/>
</dbReference>
<dbReference type="GO" id="GO:0032259">
    <property type="term" value="P:methylation"/>
    <property type="evidence" value="ECO:0007669"/>
    <property type="project" value="UniProtKB-KW"/>
</dbReference>